<dbReference type="PANTHER" id="PTHR14969:SF13">
    <property type="entry name" value="AT30094P"/>
    <property type="match status" value="1"/>
</dbReference>
<dbReference type="PATRIC" id="fig|1423784.4.peg.492"/>
<dbReference type="InterPro" id="IPR036938">
    <property type="entry name" value="PAP2/HPO_sf"/>
</dbReference>
<feature type="transmembrane region" description="Helical" evidence="1">
    <location>
        <begin position="93"/>
        <end position="114"/>
    </location>
</feature>
<dbReference type="EMBL" id="AZGK01000001">
    <property type="protein sequence ID" value="KRM48008.1"/>
    <property type="molecule type" value="Genomic_DNA"/>
</dbReference>
<evidence type="ECO:0000313" key="3">
    <source>
        <dbReference type="EMBL" id="KRM48008.1"/>
    </source>
</evidence>
<feature type="transmembrane region" description="Helical" evidence="1">
    <location>
        <begin position="190"/>
        <end position="208"/>
    </location>
</feature>
<accession>A0A0R1YZ66</accession>
<feature type="transmembrane region" description="Helical" evidence="1">
    <location>
        <begin position="134"/>
        <end position="155"/>
    </location>
</feature>
<dbReference type="InterPro" id="IPR000326">
    <property type="entry name" value="PAP2/HPO"/>
</dbReference>
<feature type="domain" description="Phosphatidic acid phosphatase type 2/haloperoxidase" evidence="2">
    <location>
        <begin position="92"/>
        <end position="205"/>
    </location>
</feature>
<dbReference type="Proteomes" id="UP000051957">
    <property type="component" value="Unassembled WGS sequence"/>
</dbReference>
<keyword evidence="1" id="KW-0812">Transmembrane</keyword>
<gene>
    <name evidence="3" type="ORF">FC51_GL000497</name>
</gene>
<dbReference type="SUPFAM" id="SSF48317">
    <property type="entry name" value="Acid phosphatase/Vanadium-dependent haloperoxidase"/>
    <property type="match status" value="1"/>
</dbReference>
<comment type="caution">
    <text evidence="3">The sequence shown here is derived from an EMBL/GenBank/DDBJ whole genome shotgun (WGS) entry which is preliminary data.</text>
</comment>
<dbReference type="PANTHER" id="PTHR14969">
    <property type="entry name" value="SPHINGOSINE-1-PHOSPHATE PHOSPHOHYDROLASE"/>
    <property type="match status" value="1"/>
</dbReference>
<evidence type="ECO:0000259" key="2">
    <source>
        <dbReference type="SMART" id="SM00014"/>
    </source>
</evidence>
<organism evidence="3 4">
    <name type="scientific">Lentilactobacillus parabuchneri DSM 5707 = NBRC 107865</name>
    <dbReference type="NCBI Taxonomy" id="1423784"/>
    <lineage>
        <taxon>Bacteria</taxon>
        <taxon>Bacillati</taxon>
        <taxon>Bacillota</taxon>
        <taxon>Bacilli</taxon>
        <taxon>Lactobacillales</taxon>
        <taxon>Lactobacillaceae</taxon>
        <taxon>Lentilactobacillus</taxon>
    </lineage>
</organism>
<feature type="transmembrane region" description="Helical" evidence="1">
    <location>
        <begin position="66"/>
        <end position="86"/>
    </location>
</feature>
<evidence type="ECO:0000313" key="4">
    <source>
        <dbReference type="Proteomes" id="UP000051957"/>
    </source>
</evidence>
<feature type="transmembrane region" description="Helical" evidence="1">
    <location>
        <begin position="162"/>
        <end position="184"/>
    </location>
</feature>
<dbReference type="CDD" id="cd03392">
    <property type="entry name" value="PAP2_like_2"/>
    <property type="match status" value="1"/>
</dbReference>
<name>A0A0R1YZ66_9LACO</name>
<feature type="transmembrane region" description="Helical" evidence="1">
    <location>
        <begin position="12"/>
        <end position="31"/>
    </location>
</feature>
<dbReference type="Pfam" id="PF01569">
    <property type="entry name" value="PAP2"/>
    <property type="match status" value="1"/>
</dbReference>
<evidence type="ECO:0000256" key="1">
    <source>
        <dbReference type="SAM" id="Phobius"/>
    </source>
</evidence>
<keyword evidence="1" id="KW-1133">Transmembrane helix</keyword>
<reference evidence="3 4" key="1">
    <citation type="journal article" date="2015" name="Genome Announc.">
        <title>Expanding the biotechnology potential of lactobacilli through comparative genomics of 213 strains and associated genera.</title>
        <authorList>
            <person name="Sun Z."/>
            <person name="Harris H.M."/>
            <person name="McCann A."/>
            <person name="Guo C."/>
            <person name="Argimon S."/>
            <person name="Zhang W."/>
            <person name="Yang X."/>
            <person name="Jeffery I.B."/>
            <person name="Cooney J.C."/>
            <person name="Kagawa T.F."/>
            <person name="Liu W."/>
            <person name="Song Y."/>
            <person name="Salvetti E."/>
            <person name="Wrobel A."/>
            <person name="Rasinkangas P."/>
            <person name="Parkhill J."/>
            <person name="Rea M.C."/>
            <person name="O'Sullivan O."/>
            <person name="Ritari J."/>
            <person name="Douillard F.P."/>
            <person name="Paul Ross R."/>
            <person name="Yang R."/>
            <person name="Briner A.E."/>
            <person name="Felis G.E."/>
            <person name="de Vos W.M."/>
            <person name="Barrangou R."/>
            <person name="Klaenhammer T.R."/>
            <person name="Caufield P.W."/>
            <person name="Cui Y."/>
            <person name="Zhang H."/>
            <person name="O'Toole P.W."/>
        </authorList>
    </citation>
    <scope>NUCLEOTIDE SEQUENCE [LARGE SCALE GENOMIC DNA]</scope>
    <source>
        <strain evidence="3 4">DSM 5707</strain>
    </source>
</reference>
<keyword evidence="1" id="KW-0472">Membrane</keyword>
<dbReference type="Gene3D" id="1.20.144.10">
    <property type="entry name" value="Phosphatidic acid phosphatase type 2/haloperoxidase"/>
    <property type="match status" value="2"/>
</dbReference>
<proteinExistence type="predicted"/>
<protein>
    <submittedName>
        <fullName evidence="3">PA-phosphatase-like phosphoesterase</fullName>
    </submittedName>
</protein>
<dbReference type="AlphaFoldDB" id="A0A0R1YZ66"/>
<sequence length="216" mass="23617">MKNMKKQSQLGFNLTAGVSLVIFLMLAYGVLFHQTWIHTFDQYFGHAVRRFISPGLSTFMIHFTKFGNFTSLLGFTVGAGLILFLVRRIKAALFLLINGVLLAGPVNVLVKHFINRPRPTLPHMVTVHSSSFPSGHSMSIMLVAGSLILIANRLLKNATTKLIVGILLAIIILGIGISRIYVGVHFASDVLGGWSLGFVTLAISRYCFNRFGGGIA</sequence>
<dbReference type="SMART" id="SM00014">
    <property type="entry name" value="acidPPc"/>
    <property type="match status" value="1"/>
</dbReference>